<organism evidence="5 7">
    <name type="scientific">Odoribacter splanchnicus</name>
    <dbReference type="NCBI Taxonomy" id="28118"/>
    <lineage>
        <taxon>Bacteria</taxon>
        <taxon>Pseudomonadati</taxon>
        <taxon>Bacteroidota</taxon>
        <taxon>Bacteroidia</taxon>
        <taxon>Bacteroidales</taxon>
        <taxon>Odoribacteraceae</taxon>
        <taxon>Odoribacter</taxon>
    </lineage>
</organism>
<dbReference type="InterPro" id="IPR013783">
    <property type="entry name" value="Ig-like_fold"/>
</dbReference>
<evidence type="ECO:0000313" key="4">
    <source>
        <dbReference type="EMBL" id="RGU54352.1"/>
    </source>
</evidence>
<dbReference type="EMBL" id="JAKNDN010000013">
    <property type="protein sequence ID" value="MCG4959791.1"/>
    <property type="molecule type" value="Genomic_DNA"/>
</dbReference>
<evidence type="ECO:0000313" key="9">
    <source>
        <dbReference type="Proteomes" id="UP000284434"/>
    </source>
</evidence>
<name>A0A1Y3Y1D9_9BACT</name>
<dbReference type="AlphaFoldDB" id="A0A1Y3Y1D9"/>
<reference evidence="7 8" key="1">
    <citation type="submission" date="2018-08" db="EMBL/GenBank/DDBJ databases">
        <title>A genome reference for cultivated species of the human gut microbiota.</title>
        <authorList>
            <person name="Zou Y."/>
            <person name="Xue W."/>
            <person name="Luo G."/>
        </authorList>
    </citation>
    <scope>NUCLEOTIDE SEQUENCE [LARGE SCALE GENOMIC DNA]</scope>
    <source>
        <strain evidence="5 7">AF14-6AC</strain>
        <strain evidence="4 8">AF16-14</strain>
        <strain evidence="6 9">OF03-11</strain>
    </source>
</reference>
<evidence type="ECO:0000256" key="1">
    <source>
        <dbReference type="SAM" id="SignalP"/>
    </source>
</evidence>
<dbReference type="Proteomes" id="UP001199750">
    <property type="component" value="Unassembled WGS sequence"/>
</dbReference>
<dbReference type="InterPro" id="IPR024361">
    <property type="entry name" value="BACON"/>
</dbReference>
<dbReference type="Proteomes" id="UP000284434">
    <property type="component" value="Unassembled WGS sequence"/>
</dbReference>
<dbReference type="Pfam" id="PF13004">
    <property type="entry name" value="BACON"/>
    <property type="match status" value="1"/>
</dbReference>
<dbReference type="GeneID" id="61276296"/>
<evidence type="ECO:0000313" key="6">
    <source>
        <dbReference type="EMBL" id="RGY08386.1"/>
    </source>
</evidence>
<evidence type="ECO:0000313" key="5">
    <source>
        <dbReference type="EMBL" id="RGV25101.1"/>
    </source>
</evidence>
<dbReference type="RefSeq" id="WP_013613232.1">
    <property type="nucleotide sequence ID" value="NZ_CABJFF010000017.1"/>
</dbReference>
<dbReference type="PROSITE" id="PS51257">
    <property type="entry name" value="PROKAR_LIPOPROTEIN"/>
    <property type="match status" value="1"/>
</dbReference>
<comment type="caution">
    <text evidence="5">The sequence shown here is derived from an EMBL/GenBank/DDBJ whole genome shotgun (WGS) entry which is preliminary data.</text>
</comment>
<proteinExistence type="predicted"/>
<gene>
    <name evidence="5" type="ORF">DWW24_11875</name>
    <name evidence="4" type="ORF">DWW57_16345</name>
    <name evidence="6" type="ORF">DXA53_04930</name>
    <name evidence="3" type="ORF">L0P03_08010</name>
</gene>
<protein>
    <recommendedName>
        <fullName evidence="2">BACON domain-containing protein</fullName>
    </recommendedName>
</protein>
<dbReference type="EMBL" id="QRYW01000024">
    <property type="protein sequence ID" value="RGV25101.1"/>
    <property type="molecule type" value="Genomic_DNA"/>
</dbReference>
<feature type="domain" description="BACON" evidence="2">
    <location>
        <begin position="73"/>
        <end position="123"/>
    </location>
</feature>
<evidence type="ECO:0000313" key="8">
    <source>
        <dbReference type="Proteomes" id="UP000284243"/>
    </source>
</evidence>
<feature type="chain" id="PRO_5042691615" description="BACON domain-containing protein" evidence="1">
    <location>
        <begin position="18"/>
        <end position="404"/>
    </location>
</feature>
<reference evidence="3" key="2">
    <citation type="submission" date="2022-01" db="EMBL/GenBank/DDBJ databases">
        <title>Collection of gut derived symbiotic bacterial strains cultured from healthy donors.</title>
        <authorList>
            <person name="Lin H."/>
            <person name="Kohout C."/>
            <person name="Waligurski E."/>
            <person name="Pamer E.G."/>
        </authorList>
    </citation>
    <scope>NUCLEOTIDE SEQUENCE</scope>
    <source>
        <strain evidence="3">DFI.1.149</strain>
    </source>
</reference>
<keyword evidence="1" id="KW-0732">Signal</keyword>
<evidence type="ECO:0000313" key="3">
    <source>
        <dbReference type="EMBL" id="MCG4959791.1"/>
    </source>
</evidence>
<evidence type="ECO:0000313" key="7">
    <source>
        <dbReference type="Proteomes" id="UP000283426"/>
    </source>
</evidence>
<dbReference type="Proteomes" id="UP000284243">
    <property type="component" value="Unassembled WGS sequence"/>
</dbReference>
<dbReference type="EMBL" id="QRYC01000032">
    <property type="protein sequence ID" value="RGU54352.1"/>
    <property type="molecule type" value="Genomic_DNA"/>
</dbReference>
<accession>A0A1Y3Y1D9</accession>
<dbReference type="EMBL" id="QSCO01000005">
    <property type="protein sequence ID" value="RGY08386.1"/>
    <property type="molecule type" value="Genomic_DNA"/>
</dbReference>
<sequence>MKKILFHLFLLASLFMAACHDDNGGPSSIVIDKDQQNQTAYADDTEKTIRFEATEAWHTEVDYTATKATETVEKWVSLDPASGEAGEITIKLALSTNYTGTDRKATIHIICGGTTITVIIEQKGETENGEVPDEDSPADGVRKISEIITSTDGEPNHIVFTYDEQGRVQEYSLYKEISGQKKTEYVTTLTYSEDRIVKKTQAYNDSYTTGTTTYSLSEGRIGKARAETDNFDCDTWYYDSEGNMTKYIERYTITMGSVDQEGNTGATVEVLDSTVTTYIWQNGVVKTMHYYPEDNVSNDIITSEFEYYDLDEIRPLPSVIKLQYYPEELAGEDLTLFGYNGNVPARFIKKVTTSGDRWNKDNGTTTYRYVTDSKGYVVQIYSKWESAQGKTDAEEKLECEIIYE</sequence>
<dbReference type="Gene3D" id="2.60.40.10">
    <property type="entry name" value="Immunoglobulins"/>
    <property type="match status" value="1"/>
</dbReference>
<dbReference type="Proteomes" id="UP000283426">
    <property type="component" value="Unassembled WGS sequence"/>
</dbReference>
<dbReference type="CDD" id="cd14948">
    <property type="entry name" value="BACON"/>
    <property type="match status" value="1"/>
</dbReference>
<feature type="signal peptide" evidence="1">
    <location>
        <begin position="1"/>
        <end position="17"/>
    </location>
</feature>
<evidence type="ECO:0000259" key="2">
    <source>
        <dbReference type="Pfam" id="PF13004"/>
    </source>
</evidence>